<dbReference type="EMBL" id="LN614827">
    <property type="protein sequence ID" value="CEG58327.1"/>
    <property type="molecule type" value="Genomic_DNA"/>
</dbReference>
<name>A0A098G793_9GAMM</name>
<protein>
    <submittedName>
        <fullName evidence="1">Uncharacterized protein</fullName>
    </submittedName>
</protein>
<evidence type="ECO:0000313" key="2">
    <source>
        <dbReference type="Proteomes" id="UP000032430"/>
    </source>
</evidence>
<evidence type="ECO:0000313" key="1">
    <source>
        <dbReference type="EMBL" id="CEG58327.1"/>
    </source>
</evidence>
<sequence>MRHSVTTFKSLKLCLKELKPSICDGQQLETGEPFKRFSGLRSREILANWLLCVVASFEQNSDEFKICTDPEGEMELFIIKQKNRLGPRSIFWYHRKTIN</sequence>
<organism evidence="1 2">
    <name type="scientific">Legionella fallonii LLAP-10</name>
    <dbReference type="NCBI Taxonomy" id="1212491"/>
    <lineage>
        <taxon>Bacteria</taxon>
        <taxon>Pseudomonadati</taxon>
        <taxon>Pseudomonadota</taxon>
        <taxon>Gammaproteobacteria</taxon>
        <taxon>Legionellales</taxon>
        <taxon>Legionellaceae</taxon>
        <taxon>Legionella</taxon>
    </lineage>
</organism>
<reference evidence="2" key="1">
    <citation type="submission" date="2014-09" db="EMBL/GenBank/DDBJ databases">
        <authorList>
            <person name="Gomez-Valero L."/>
        </authorList>
    </citation>
    <scope>NUCLEOTIDE SEQUENCE [LARGE SCALE GENOMIC DNA]</scope>
    <source>
        <strain evidence="2">ATCC700992</strain>
    </source>
</reference>
<gene>
    <name evidence="1" type="ORF">LFA_2974</name>
</gene>
<accession>A0A098G793</accession>
<dbReference type="STRING" id="1212491.LFA_2974"/>
<dbReference type="AlphaFoldDB" id="A0A098G793"/>
<dbReference type="KEGG" id="lfa:LFA_2974"/>
<dbReference type="HOGENOM" id="CLU_2316809_0_0_6"/>
<proteinExistence type="predicted"/>
<keyword evidence="2" id="KW-1185">Reference proteome</keyword>
<dbReference type="Proteomes" id="UP000032430">
    <property type="component" value="Chromosome I"/>
</dbReference>